<name>A0A565AUZ4_9BRAS</name>
<protein>
    <recommendedName>
        <fullName evidence="3">Reverse transcriptase zinc-binding domain-containing protein</fullName>
    </recommendedName>
</protein>
<sequence>MLQLRPLAKCFLRCSLGDGRNCSFWFNHWSTLGQLWNVLGEEGPRPMGIPMNSKVSEATSGNGWFLPGHRTRNKKLKEVQTMLLMTSPPDDSKGEDSYYWQTGHSALLPFSNSATWDCLRPSRPRVQWEKVVWFKGHVPKHVFTFWVWNRVLLRLGHSTNTLLGWSSLNSWLSSSSSKAPEILKRLVAQAAIFFLWRERNTRLHMGTASTPDRIFKAIDQAIRDILLARYRRKPSALVSIWFTFS</sequence>
<keyword evidence="2" id="KW-1185">Reference proteome</keyword>
<evidence type="ECO:0000313" key="2">
    <source>
        <dbReference type="Proteomes" id="UP000489600"/>
    </source>
</evidence>
<organism evidence="1 2">
    <name type="scientific">Arabis nemorensis</name>
    <dbReference type="NCBI Taxonomy" id="586526"/>
    <lineage>
        <taxon>Eukaryota</taxon>
        <taxon>Viridiplantae</taxon>
        <taxon>Streptophyta</taxon>
        <taxon>Embryophyta</taxon>
        <taxon>Tracheophyta</taxon>
        <taxon>Spermatophyta</taxon>
        <taxon>Magnoliopsida</taxon>
        <taxon>eudicotyledons</taxon>
        <taxon>Gunneridae</taxon>
        <taxon>Pentapetalae</taxon>
        <taxon>rosids</taxon>
        <taxon>malvids</taxon>
        <taxon>Brassicales</taxon>
        <taxon>Brassicaceae</taxon>
        <taxon>Arabideae</taxon>
        <taxon>Arabis</taxon>
    </lineage>
</organism>
<evidence type="ECO:0008006" key="3">
    <source>
        <dbReference type="Google" id="ProtNLM"/>
    </source>
</evidence>
<evidence type="ECO:0000313" key="1">
    <source>
        <dbReference type="EMBL" id="VVA92714.1"/>
    </source>
</evidence>
<gene>
    <name evidence="1" type="ORF">ANE_LOCUS3159</name>
</gene>
<dbReference type="OrthoDB" id="1088926at2759"/>
<dbReference type="Proteomes" id="UP000489600">
    <property type="component" value="Unassembled WGS sequence"/>
</dbReference>
<dbReference type="EMBL" id="CABITT030000001">
    <property type="protein sequence ID" value="VVA92714.1"/>
    <property type="molecule type" value="Genomic_DNA"/>
</dbReference>
<comment type="caution">
    <text evidence="1">The sequence shown here is derived from an EMBL/GenBank/DDBJ whole genome shotgun (WGS) entry which is preliminary data.</text>
</comment>
<reference evidence="1" key="1">
    <citation type="submission" date="2019-07" db="EMBL/GenBank/DDBJ databases">
        <authorList>
            <person name="Dittberner H."/>
        </authorList>
    </citation>
    <scope>NUCLEOTIDE SEQUENCE [LARGE SCALE GENOMIC DNA]</scope>
</reference>
<dbReference type="AlphaFoldDB" id="A0A565AUZ4"/>
<accession>A0A565AUZ4</accession>
<proteinExistence type="predicted"/>